<dbReference type="InterPro" id="IPR017900">
    <property type="entry name" value="4Fe4S_Fe_S_CS"/>
</dbReference>
<dbReference type="AlphaFoldDB" id="A0A8J7W856"/>
<dbReference type="InterPro" id="IPR017896">
    <property type="entry name" value="4Fe4S_Fe-S-bd"/>
</dbReference>
<dbReference type="InterPro" id="IPR045220">
    <property type="entry name" value="FRHB/FDHB/HCAR-like"/>
</dbReference>
<dbReference type="PANTHER" id="PTHR31332:SF0">
    <property type="entry name" value="7-HYDROXYMETHYL CHLOROPHYLL A REDUCTASE, CHLOROPLASTIC"/>
    <property type="match status" value="1"/>
</dbReference>
<dbReference type="PANTHER" id="PTHR31332">
    <property type="entry name" value="7-HYDROXYMETHYL CHLOROPHYLL A REDUCTASE, CHLOROPLASTIC"/>
    <property type="match status" value="1"/>
</dbReference>
<reference evidence="2" key="1">
    <citation type="submission" date="2014-12" db="EMBL/GenBank/DDBJ databases">
        <authorList>
            <person name="Huang H.-H."/>
            <person name="Chen S.-C."/>
            <person name="Lai M.-C."/>
        </authorList>
    </citation>
    <scope>NUCLEOTIDE SEQUENCE</scope>
    <source>
        <strain evidence="2">K1F9705b</strain>
    </source>
</reference>
<keyword evidence="3" id="KW-1185">Reference proteome</keyword>
<dbReference type="EMBL" id="JWHL01000001">
    <property type="protein sequence ID" value="MBR1367983.1"/>
    <property type="molecule type" value="Genomic_DNA"/>
</dbReference>
<accession>A0A8J7W856</accession>
<dbReference type="InterPro" id="IPR007525">
    <property type="entry name" value="FrhB_FdhB_C"/>
</dbReference>
<gene>
    <name evidence="2" type="ORF">RJ53_00135</name>
</gene>
<comment type="caution">
    <text evidence="2">The sequence shown here is derived from an EMBL/GenBank/DDBJ whole genome shotgun (WGS) entry which is preliminary data.</text>
</comment>
<dbReference type="InterPro" id="IPR007516">
    <property type="entry name" value="Co_F420_Hydgase/DH_bsu_N"/>
</dbReference>
<organism evidence="2 3">
    <name type="scientific">Methanocalculus chunghsingensis</name>
    <dbReference type="NCBI Taxonomy" id="156457"/>
    <lineage>
        <taxon>Archaea</taxon>
        <taxon>Methanobacteriati</taxon>
        <taxon>Methanobacteriota</taxon>
        <taxon>Stenosarchaea group</taxon>
        <taxon>Methanomicrobia</taxon>
        <taxon>Methanomicrobiales</taxon>
        <taxon>Methanocalculaceae</taxon>
        <taxon>Methanocalculus</taxon>
    </lineage>
</organism>
<dbReference type="PROSITE" id="PS51379">
    <property type="entry name" value="4FE4S_FER_2"/>
    <property type="match status" value="1"/>
</dbReference>
<dbReference type="GO" id="GO:0052592">
    <property type="term" value="F:oxidoreductase activity, acting on CH or CH2 groups, with an iron-sulfur protein as acceptor"/>
    <property type="evidence" value="ECO:0007669"/>
    <property type="project" value="TreeGrafter"/>
</dbReference>
<dbReference type="Proteomes" id="UP000730161">
    <property type="component" value="Unassembled WGS sequence"/>
</dbReference>
<dbReference type="SUPFAM" id="SSF54862">
    <property type="entry name" value="4Fe-4S ferredoxins"/>
    <property type="match status" value="1"/>
</dbReference>
<dbReference type="Pfam" id="PF00037">
    <property type="entry name" value="Fer4"/>
    <property type="match status" value="1"/>
</dbReference>
<evidence type="ECO:0000259" key="1">
    <source>
        <dbReference type="PROSITE" id="PS51379"/>
    </source>
</evidence>
<protein>
    <recommendedName>
        <fullName evidence="1">4Fe-4S ferredoxin-type domain-containing protein</fullName>
    </recommendedName>
</protein>
<dbReference type="Gene3D" id="3.30.70.20">
    <property type="match status" value="1"/>
</dbReference>
<dbReference type="Pfam" id="PF04422">
    <property type="entry name" value="FrhB_FdhB_N"/>
    <property type="match status" value="1"/>
</dbReference>
<dbReference type="PROSITE" id="PS00198">
    <property type="entry name" value="4FE4S_FER_1"/>
    <property type="match status" value="1"/>
</dbReference>
<evidence type="ECO:0000313" key="2">
    <source>
        <dbReference type="EMBL" id="MBR1367983.1"/>
    </source>
</evidence>
<proteinExistence type="predicted"/>
<sequence>MGVSVVSGSNYQDLQREVWNTGRCSGCGACVAVCPADAIVFCSDQTICPENRFYCKEVVDGVPCGACYAVCPRVGTIQGRGLLGEYRSIIAAKAGSEIPHKQSGGAVTAILAHALETEMIDAVVTVTEDRFTLQPQSVVITSSGDLIRHAGSRYAWWVPLLAALKEAVLKKKCRRIAVIGLPCVTEALALMKKSDNDLVRPYARSIRLVLGLFCTETFDYDHLVGDILGRRHHLMPYDIERLNVKGGLDVTKTDGGVIRIPLKELEEAIRPGCTICTDLTARESDISAGAIGSPEGYTTLIIRSGVGEAFVHSAIAAGALIADETIDRQPIESLAARKAARGIPRG</sequence>
<name>A0A8J7W856_9EURY</name>
<evidence type="ECO:0000313" key="3">
    <source>
        <dbReference type="Proteomes" id="UP000730161"/>
    </source>
</evidence>
<dbReference type="Pfam" id="PF04432">
    <property type="entry name" value="FrhB_FdhB_C"/>
    <property type="match status" value="1"/>
</dbReference>
<feature type="domain" description="4Fe-4S ferredoxin-type" evidence="1">
    <location>
        <begin position="15"/>
        <end position="44"/>
    </location>
</feature>